<proteinExistence type="predicted"/>
<dbReference type="EMBL" id="AP024601">
    <property type="protein sequence ID" value="BCU81734.1"/>
    <property type="molecule type" value="Genomic_DNA"/>
</dbReference>
<evidence type="ECO:0000313" key="1">
    <source>
        <dbReference type="EMBL" id="BCU81734.1"/>
    </source>
</evidence>
<dbReference type="AlphaFoldDB" id="A0A8D5ZKR0"/>
<accession>A0A8D5ZKR0</accession>
<protein>
    <submittedName>
        <fullName evidence="1">Uncharacterized protein</fullName>
    </submittedName>
</protein>
<evidence type="ECO:0000313" key="2">
    <source>
        <dbReference type="Proteomes" id="UP000677436"/>
    </source>
</evidence>
<keyword evidence="2" id="KW-1185">Reference proteome</keyword>
<reference evidence="1" key="1">
    <citation type="journal article" date="2013" name="Int. J. Syst. Evol. Microbiol.">
        <title>Polycladomyces abyssicola gen. nov., sp. nov., a thermophilic filamentous bacterium isolated from hemipelagic sediment.</title>
        <authorList>
            <person name="Tsubouchi T."/>
            <person name="Shimane Y."/>
            <person name="Mori K."/>
            <person name="Usui K."/>
            <person name="Hiraki T."/>
            <person name="Tame A."/>
            <person name="Uematsu K."/>
            <person name="Maruyama T."/>
            <person name="Hatada Y."/>
        </authorList>
    </citation>
    <scope>NUCLEOTIDE SEQUENCE</scope>
    <source>
        <strain evidence="1">JIR-001</strain>
    </source>
</reference>
<sequence length="53" mass="6368">MNKLDWQLLREKVMESIHEKKEKTLVGIKEVLAKNHLEKRIVSFLILSWMVSF</sequence>
<dbReference type="Proteomes" id="UP000677436">
    <property type="component" value="Chromosome"/>
</dbReference>
<dbReference type="RefSeq" id="WP_212774908.1">
    <property type="nucleotide sequence ID" value="NZ_AP024601.1"/>
</dbReference>
<organism evidence="1 2">
    <name type="scientific">Polycladomyces abyssicola</name>
    <dbReference type="NCBI Taxonomy" id="1125966"/>
    <lineage>
        <taxon>Bacteria</taxon>
        <taxon>Bacillati</taxon>
        <taxon>Bacillota</taxon>
        <taxon>Bacilli</taxon>
        <taxon>Bacillales</taxon>
        <taxon>Thermoactinomycetaceae</taxon>
        <taxon>Polycladomyces</taxon>
    </lineage>
</organism>
<dbReference type="KEGG" id="pabs:JIR001_15170"/>
<name>A0A8D5ZKR0_9BACL</name>
<gene>
    <name evidence="1" type="ORF">JIR001_15170</name>
</gene>
<reference evidence="1" key="2">
    <citation type="journal article" date="2021" name="Microbiol. Resour. Announc.">
        <title>Complete Genome Sequence of Polycladomyces abyssicola JIR-001T, Isolated from Hemipelagic Sediment in Deep Seawater.</title>
        <authorList>
            <person name="Tsubouchi T."/>
            <person name="Kaneko Y."/>
        </authorList>
    </citation>
    <scope>NUCLEOTIDE SEQUENCE</scope>
    <source>
        <strain evidence="1">JIR-001</strain>
    </source>
</reference>